<dbReference type="PANTHER" id="PTHR21366">
    <property type="entry name" value="GLYOXALASE FAMILY PROTEIN"/>
    <property type="match status" value="1"/>
</dbReference>
<organism evidence="2 3">
    <name type="scientific">Mesorhizobium delmotii</name>
    <dbReference type="NCBI Taxonomy" id="1631247"/>
    <lineage>
        <taxon>Bacteria</taxon>
        <taxon>Pseudomonadati</taxon>
        <taxon>Pseudomonadota</taxon>
        <taxon>Alphaproteobacteria</taxon>
        <taxon>Hyphomicrobiales</taxon>
        <taxon>Phyllobacteriaceae</taxon>
        <taxon>Mesorhizobium</taxon>
    </lineage>
</organism>
<dbReference type="GO" id="GO:0018577">
    <property type="term" value="F:catechol 2,3-dioxygenase activity"/>
    <property type="evidence" value="ECO:0007669"/>
    <property type="project" value="UniProtKB-EC"/>
</dbReference>
<dbReference type="SUPFAM" id="SSF54593">
    <property type="entry name" value="Glyoxalase/Bleomycin resistance protein/Dihydroxybiphenyl dioxygenase"/>
    <property type="match status" value="1"/>
</dbReference>
<accession>A0A2P9AJ12</accession>
<dbReference type="InterPro" id="IPR037523">
    <property type="entry name" value="VOC_core"/>
</dbReference>
<feature type="domain" description="VOC" evidence="1">
    <location>
        <begin position="21"/>
        <end position="128"/>
    </location>
</feature>
<dbReference type="InterPro" id="IPR050383">
    <property type="entry name" value="GlyoxalaseI/FosfomycinResist"/>
</dbReference>
<dbReference type="RefSeq" id="WP_123148416.1">
    <property type="nucleotide sequence ID" value="NZ_FUIG01000024.1"/>
</dbReference>
<dbReference type="Proteomes" id="UP000245698">
    <property type="component" value="Unassembled WGS sequence"/>
</dbReference>
<evidence type="ECO:0000313" key="3">
    <source>
        <dbReference type="Proteomes" id="UP000245698"/>
    </source>
</evidence>
<evidence type="ECO:0000313" key="2">
    <source>
        <dbReference type="EMBL" id="SJM31124.1"/>
    </source>
</evidence>
<keyword evidence="2" id="KW-0560">Oxidoreductase</keyword>
<dbReference type="InterPro" id="IPR029068">
    <property type="entry name" value="Glyas_Bleomycin-R_OHBP_Dase"/>
</dbReference>
<dbReference type="InterPro" id="IPR004360">
    <property type="entry name" value="Glyas_Fos-R_dOase_dom"/>
</dbReference>
<evidence type="ECO:0000259" key="1">
    <source>
        <dbReference type="PROSITE" id="PS51819"/>
    </source>
</evidence>
<dbReference type="EC" id="1.13.11.2" evidence="2"/>
<dbReference type="PROSITE" id="PS51819">
    <property type="entry name" value="VOC"/>
    <property type="match status" value="2"/>
</dbReference>
<gene>
    <name evidence="2" type="primary">mcpII</name>
    <name evidence="2" type="ORF">BQ8482_180352</name>
</gene>
<sequence length="318" mass="35580">MTAIRKRQPGAEREGILGIHSVNHFVLAVPDLKEAERFHQAFGLDVVNHRAGYAVRTEGVDHDWGFFVEGPRKQLQHLSFGVFDADFQRFKLHLESKGMELLSPPKGFESNGLWFRDHDGNLIELVVTTKTSPDFKVQGGHVSTPAGIVGAPPRSKAVKVRPTRLAHILIFTRDVQKAIDFYTGVLGMGLSDRSGDNIAFLHGRHGSDHHMLALVKSSAPGLHHTSWDVPLIDHVGQGATQMADKGFSRGWGLGRHVLGSNFFHYIRDPWGSYAEYSCDIDYIPAEMDWESKDHDAEDSFYIWGPTPPDDFARNYEAE</sequence>
<dbReference type="EMBL" id="FUIG01000024">
    <property type="protein sequence ID" value="SJM31124.1"/>
    <property type="molecule type" value="Genomic_DNA"/>
</dbReference>
<reference evidence="3" key="1">
    <citation type="submission" date="2016-12" db="EMBL/GenBank/DDBJ databases">
        <authorList>
            <person name="Brunel B."/>
        </authorList>
    </citation>
    <scope>NUCLEOTIDE SEQUENCE [LARGE SCALE GENOMIC DNA]</scope>
</reference>
<dbReference type="Pfam" id="PF00903">
    <property type="entry name" value="Glyoxalase"/>
    <property type="match status" value="2"/>
</dbReference>
<feature type="domain" description="VOC" evidence="1">
    <location>
        <begin position="164"/>
        <end position="279"/>
    </location>
</feature>
<proteinExistence type="predicted"/>
<name>A0A2P9AJ12_9HYPH</name>
<keyword evidence="3" id="KW-1185">Reference proteome</keyword>
<dbReference type="AlphaFoldDB" id="A0A2P9AJ12"/>
<dbReference type="Gene3D" id="3.10.180.10">
    <property type="entry name" value="2,3-Dihydroxybiphenyl 1,2-Dioxygenase, domain 1"/>
    <property type="match status" value="2"/>
</dbReference>
<protein>
    <submittedName>
        <fullName evidence="2">Metapyrocatechase 2</fullName>
        <ecNumber evidence="2">1.13.11.2</ecNumber>
    </submittedName>
</protein>